<sequence length="354" mass="39644">MESWRRSRTLYTLVVTLVLLACLYLLWELRDVLQLFWTVLSAVLTPFLIAVIIAYLLNPLVARLHQRGVPRGASILVIYIVFFLVITVVLINAIPLFIDQLRELSEHLPQLIEEFDSWMDGFNEDKKRLPDAVRKAIDSNLTSLESKVTQTITKTLESAGNTIEGAIGWFVVPFLVFYMLKDLKVMEKTVITFFPRQNRQEIIRLFRSIDEALGNYIRGQLMVATVVGTLAYVGYLIVGMPYGIILALIVAITNIIPYVGPFIGAAPALLLAFTVSPLMALKVLIVNLIVQQLEGNVIGPYLIGRTLKLHPMLIIFALLLGGEMFGIVGLILAIPLVAVGKVILQHVVLHYMKH</sequence>
<dbReference type="PANTHER" id="PTHR21716:SF15">
    <property type="entry name" value="TRANSPORT PROTEIN YRRI-RELATED"/>
    <property type="match status" value="1"/>
</dbReference>
<evidence type="ECO:0000256" key="2">
    <source>
        <dbReference type="ARBA" id="ARBA00009773"/>
    </source>
</evidence>
<dbReference type="Proteomes" id="UP000195437">
    <property type="component" value="Chromosome"/>
</dbReference>
<proteinExistence type="inferred from homology"/>
<evidence type="ECO:0000313" key="8">
    <source>
        <dbReference type="Proteomes" id="UP000195437"/>
    </source>
</evidence>
<feature type="transmembrane region" description="Helical" evidence="6">
    <location>
        <begin position="221"/>
        <end position="238"/>
    </location>
</feature>
<comment type="similarity">
    <text evidence="2">Belongs to the autoinducer-2 exporter (AI-2E) (TC 2.A.86) family.</text>
</comment>
<feature type="transmembrane region" description="Helical" evidence="6">
    <location>
        <begin position="244"/>
        <end position="263"/>
    </location>
</feature>
<dbReference type="OrthoDB" id="9793390at2"/>
<dbReference type="AlphaFoldDB" id="A0A1Y0IUT7"/>
<evidence type="ECO:0000256" key="1">
    <source>
        <dbReference type="ARBA" id="ARBA00004141"/>
    </source>
</evidence>
<reference evidence="8" key="1">
    <citation type="submission" date="2017-05" db="EMBL/GenBank/DDBJ databases">
        <authorList>
            <person name="Sung H."/>
        </authorList>
    </citation>
    <scope>NUCLEOTIDE SEQUENCE [LARGE SCALE GENOMIC DNA]</scope>
    <source>
        <strain evidence="8">AR23208</strain>
    </source>
</reference>
<dbReference type="PROSITE" id="PS51257">
    <property type="entry name" value="PROKAR_LIPOPROTEIN"/>
    <property type="match status" value="1"/>
</dbReference>
<gene>
    <name evidence="7" type="ORF">CBW65_23000</name>
</gene>
<keyword evidence="5 6" id="KW-0472">Membrane</keyword>
<keyword evidence="8" id="KW-1185">Reference proteome</keyword>
<feature type="transmembrane region" description="Helical" evidence="6">
    <location>
        <begin position="9"/>
        <end position="27"/>
    </location>
</feature>
<feature type="transmembrane region" description="Helical" evidence="6">
    <location>
        <begin position="270"/>
        <end position="293"/>
    </location>
</feature>
<dbReference type="EMBL" id="CP021434">
    <property type="protein sequence ID" value="ARU63556.1"/>
    <property type="molecule type" value="Genomic_DNA"/>
</dbReference>
<dbReference type="InterPro" id="IPR002549">
    <property type="entry name" value="AI-2E-like"/>
</dbReference>
<feature type="transmembrane region" description="Helical" evidence="6">
    <location>
        <begin position="163"/>
        <end position="180"/>
    </location>
</feature>
<feature type="transmembrane region" description="Helical" evidence="6">
    <location>
        <begin position="76"/>
        <end position="98"/>
    </location>
</feature>
<dbReference type="GO" id="GO:0016020">
    <property type="term" value="C:membrane"/>
    <property type="evidence" value="ECO:0007669"/>
    <property type="project" value="UniProtKB-SubCell"/>
</dbReference>
<comment type="subcellular location">
    <subcellularLocation>
        <location evidence="1">Membrane</location>
        <topology evidence="1">Multi-pass membrane protein</topology>
    </subcellularLocation>
</comment>
<organism evidence="7 8">
    <name type="scientific">Tumebacillus avium</name>
    <dbReference type="NCBI Taxonomy" id="1903704"/>
    <lineage>
        <taxon>Bacteria</taxon>
        <taxon>Bacillati</taxon>
        <taxon>Bacillota</taxon>
        <taxon>Bacilli</taxon>
        <taxon>Bacillales</taxon>
        <taxon>Alicyclobacillaceae</taxon>
        <taxon>Tumebacillus</taxon>
    </lineage>
</organism>
<dbReference type="RefSeq" id="WP_087458892.1">
    <property type="nucleotide sequence ID" value="NZ_CP021434.1"/>
</dbReference>
<feature type="transmembrane region" description="Helical" evidence="6">
    <location>
        <begin position="313"/>
        <end position="344"/>
    </location>
</feature>
<feature type="transmembrane region" description="Helical" evidence="6">
    <location>
        <begin position="33"/>
        <end position="56"/>
    </location>
</feature>
<name>A0A1Y0IUT7_9BACL</name>
<dbReference type="GO" id="GO:0055085">
    <property type="term" value="P:transmembrane transport"/>
    <property type="evidence" value="ECO:0007669"/>
    <property type="project" value="TreeGrafter"/>
</dbReference>
<dbReference type="Pfam" id="PF01594">
    <property type="entry name" value="AI-2E_transport"/>
    <property type="match status" value="1"/>
</dbReference>
<evidence type="ECO:0000256" key="3">
    <source>
        <dbReference type="ARBA" id="ARBA00022692"/>
    </source>
</evidence>
<evidence type="ECO:0000313" key="7">
    <source>
        <dbReference type="EMBL" id="ARU63556.1"/>
    </source>
</evidence>
<evidence type="ECO:0000256" key="6">
    <source>
        <dbReference type="SAM" id="Phobius"/>
    </source>
</evidence>
<dbReference type="KEGG" id="tum:CBW65_23000"/>
<keyword evidence="4 6" id="KW-1133">Transmembrane helix</keyword>
<keyword evidence="3 6" id="KW-0812">Transmembrane</keyword>
<accession>A0A1Y0IUT7</accession>
<dbReference type="PANTHER" id="PTHR21716">
    <property type="entry name" value="TRANSMEMBRANE PROTEIN"/>
    <property type="match status" value="1"/>
</dbReference>
<evidence type="ECO:0000256" key="4">
    <source>
        <dbReference type="ARBA" id="ARBA00022989"/>
    </source>
</evidence>
<evidence type="ECO:0000256" key="5">
    <source>
        <dbReference type="ARBA" id="ARBA00023136"/>
    </source>
</evidence>
<protein>
    <submittedName>
        <fullName evidence="7">AI-2E family transporter</fullName>
    </submittedName>
</protein>